<dbReference type="Pfam" id="PF00593">
    <property type="entry name" value="TonB_dep_Rec_b-barrel"/>
    <property type="match status" value="1"/>
</dbReference>
<keyword evidence="4 8" id="KW-0812">Transmembrane</keyword>
<evidence type="ECO:0000313" key="12">
    <source>
        <dbReference type="EMBL" id="TQV75488.1"/>
    </source>
</evidence>
<evidence type="ECO:0000256" key="2">
    <source>
        <dbReference type="ARBA" id="ARBA00022448"/>
    </source>
</evidence>
<dbReference type="RefSeq" id="WP_142942102.1">
    <property type="nucleotide sequence ID" value="NZ_VIKR01000002.1"/>
</dbReference>
<dbReference type="PROSITE" id="PS52016">
    <property type="entry name" value="TONB_DEPENDENT_REC_3"/>
    <property type="match status" value="1"/>
</dbReference>
<dbReference type="PANTHER" id="PTHR47234">
    <property type="match status" value="1"/>
</dbReference>
<evidence type="ECO:0000256" key="9">
    <source>
        <dbReference type="RuleBase" id="RU003357"/>
    </source>
</evidence>
<dbReference type="Proteomes" id="UP000317839">
    <property type="component" value="Unassembled WGS sequence"/>
</dbReference>
<accession>A0A545TE40</accession>
<dbReference type="InterPro" id="IPR036942">
    <property type="entry name" value="Beta-barrel_TonB_sf"/>
</dbReference>
<dbReference type="AlphaFoldDB" id="A0A545TE40"/>
<evidence type="ECO:0000256" key="3">
    <source>
        <dbReference type="ARBA" id="ARBA00022452"/>
    </source>
</evidence>
<keyword evidence="2 8" id="KW-0813">Transport</keyword>
<dbReference type="PANTHER" id="PTHR47234:SF2">
    <property type="entry name" value="TONB-DEPENDENT RECEPTOR"/>
    <property type="match status" value="1"/>
</dbReference>
<keyword evidence="13" id="KW-1185">Reference proteome</keyword>
<evidence type="ECO:0000313" key="13">
    <source>
        <dbReference type="Proteomes" id="UP000317839"/>
    </source>
</evidence>
<evidence type="ECO:0000256" key="5">
    <source>
        <dbReference type="ARBA" id="ARBA00023077"/>
    </source>
</evidence>
<comment type="caution">
    <text evidence="12">The sequence shown here is derived from an EMBL/GenBank/DDBJ whole genome shotgun (WGS) entry which is preliminary data.</text>
</comment>
<dbReference type="InterPro" id="IPR039426">
    <property type="entry name" value="TonB-dep_rcpt-like"/>
</dbReference>
<keyword evidence="12" id="KW-0675">Receptor</keyword>
<keyword evidence="6 8" id="KW-0472">Membrane</keyword>
<organism evidence="12 13">
    <name type="scientific">Aliikangiella marina</name>
    <dbReference type="NCBI Taxonomy" id="1712262"/>
    <lineage>
        <taxon>Bacteria</taxon>
        <taxon>Pseudomonadati</taxon>
        <taxon>Pseudomonadota</taxon>
        <taxon>Gammaproteobacteria</taxon>
        <taxon>Oceanospirillales</taxon>
        <taxon>Pleioneaceae</taxon>
        <taxon>Aliikangiella</taxon>
    </lineage>
</organism>
<dbReference type="InterPro" id="IPR012910">
    <property type="entry name" value="Plug_dom"/>
</dbReference>
<dbReference type="InterPro" id="IPR000531">
    <property type="entry name" value="Beta-barrel_TonB"/>
</dbReference>
<evidence type="ECO:0000256" key="7">
    <source>
        <dbReference type="ARBA" id="ARBA00023237"/>
    </source>
</evidence>
<protein>
    <submittedName>
        <fullName evidence="12">TonB-dependent receptor</fullName>
    </submittedName>
</protein>
<proteinExistence type="inferred from homology"/>
<keyword evidence="7 8" id="KW-0998">Cell outer membrane</keyword>
<evidence type="ECO:0000256" key="1">
    <source>
        <dbReference type="ARBA" id="ARBA00004571"/>
    </source>
</evidence>
<reference evidence="12 13" key="1">
    <citation type="submission" date="2019-06" db="EMBL/GenBank/DDBJ databases">
        <title>Draft genome of Aliikangiella marina GYP-15.</title>
        <authorList>
            <person name="Wang G."/>
        </authorList>
    </citation>
    <scope>NUCLEOTIDE SEQUENCE [LARGE SCALE GENOMIC DNA]</scope>
    <source>
        <strain evidence="12 13">GYP-15</strain>
    </source>
</reference>
<dbReference type="EMBL" id="VIKR01000002">
    <property type="protein sequence ID" value="TQV75488.1"/>
    <property type="molecule type" value="Genomic_DNA"/>
</dbReference>
<evidence type="ECO:0000259" key="11">
    <source>
        <dbReference type="Pfam" id="PF07715"/>
    </source>
</evidence>
<dbReference type="GO" id="GO:0009279">
    <property type="term" value="C:cell outer membrane"/>
    <property type="evidence" value="ECO:0007669"/>
    <property type="project" value="UniProtKB-SubCell"/>
</dbReference>
<dbReference type="InterPro" id="IPR037066">
    <property type="entry name" value="Plug_dom_sf"/>
</dbReference>
<feature type="domain" description="TonB-dependent receptor-like beta-barrel" evidence="10">
    <location>
        <begin position="372"/>
        <end position="882"/>
    </location>
</feature>
<comment type="similarity">
    <text evidence="8 9">Belongs to the TonB-dependent receptor family.</text>
</comment>
<dbReference type="OrthoDB" id="9764669at2"/>
<name>A0A545TE40_9GAMM</name>
<dbReference type="Gene3D" id="2.40.170.20">
    <property type="entry name" value="TonB-dependent receptor, beta-barrel domain"/>
    <property type="match status" value="1"/>
</dbReference>
<dbReference type="Pfam" id="PF07715">
    <property type="entry name" value="Plug"/>
    <property type="match status" value="1"/>
</dbReference>
<evidence type="ECO:0000256" key="4">
    <source>
        <dbReference type="ARBA" id="ARBA00022692"/>
    </source>
</evidence>
<comment type="subcellular location">
    <subcellularLocation>
        <location evidence="1 8">Cell outer membrane</location>
        <topology evidence="1 8">Multi-pass membrane protein</topology>
    </subcellularLocation>
</comment>
<evidence type="ECO:0000256" key="8">
    <source>
        <dbReference type="PROSITE-ProRule" id="PRU01360"/>
    </source>
</evidence>
<evidence type="ECO:0000259" key="10">
    <source>
        <dbReference type="Pfam" id="PF00593"/>
    </source>
</evidence>
<sequence>MRNQLFKYSLTAFACAQIFNSAIVLGQEDNSGEQSASEKKVVITGSRIKQVDTEGVSPVKTIGQDDIQESSANNLSDLLKELSITHGGEGSFSTHASGALQADAPVGAAAVSLRGLGASSTLVLINGRRVAGSSFAFQSQNFIDINSIPLAAVERVEILPSGASAIYGADAVAGVVNLILKDSAVDNELRISYGNSEAKSDDTVKNLSLVWGMSTDSTDINMFVDYYDVNSLYDRDRDLTANSFDPSQQGIWPSFNGQFFDDIDYVEATCPDSLRFDDRAGFPISSFGEYCQYNQNAFLPTYPALESAAAGFFSTTNINPNLRWFNEVYFTTTESSANSTGAPFSNVEVPFDHPNMPTELATRFNDLWSDLGVPPEDFLLMWGRFANPRTLQVTNENFRIVTGLEGNWENWDWNSSLNYSQNKAEQRGIAGIVNVEKFESALYGELCADGSIGCTPGVDGLYFNPFNGGLDNDQEIFDLIEENVPRNGESKLLVVDFNITGDLAELENGSLSAAFGAEFRNEEVIDSPSPLATADPVSGEVPVYGFGSTGARAERDVFAVYSEFLIPLAENFELQLAGRYDDYSDFGGDFNPKVGFLYRATDDFLIRGSWNTSFRAPSLAQVGADTTLSSGALECGPEFLNNFCGGFGGTDGYLSEIYGNPDLQAEESEAFDIGVAINFSQDAYMTLDYWAFEHDNIVGIDNEELFRAALRGDVAVVAEGDLAVGEIGIETRNGAIGDPIEEIHLQLENLGIQETSGIDFTYTQHWNANESRWSLLLDGTYLLDYDRQRSKQAEVEPLEGTFRYPELILRAKLRWRNDDWSTSLTGYYVSSYDDDLEKYTDDELSAFGISRNRKIPAWLEWRLSVGYEINQDAHLRLSIDNLLDEDAPLAYGTSANVDHFNHDTMGRFFRLTYTQNF</sequence>
<dbReference type="Gene3D" id="2.170.130.10">
    <property type="entry name" value="TonB-dependent receptor, plug domain"/>
    <property type="match status" value="1"/>
</dbReference>
<keyword evidence="3 8" id="KW-1134">Transmembrane beta strand</keyword>
<dbReference type="SUPFAM" id="SSF56935">
    <property type="entry name" value="Porins"/>
    <property type="match status" value="1"/>
</dbReference>
<feature type="domain" description="TonB-dependent receptor plug" evidence="11">
    <location>
        <begin position="57"/>
        <end position="175"/>
    </location>
</feature>
<evidence type="ECO:0000256" key="6">
    <source>
        <dbReference type="ARBA" id="ARBA00023136"/>
    </source>
</evidence>
<keyword evidence="5 9" id="KW-0798">TonB box</keyword>
<gene>
    <name evidence="12" type="ORF">FLL45_11265</name>
</gene>